<dbReference type="SUPFAM" id="SSF53623">
    <property type="entry name" value="MurD-like peptide ligases, catalytic domain"/>
    <property type="match status" value="1"/>
</dbReference>
<accession>A0A267MGW2</accession>
<keyword evidence="5 15" id="KW-0573">Peptidoglycan synthesis</keyword>
<keyword evidence="21" id="KW-1185">Reference proteome</keyword>
<comment type="similarity">
    <text evidence="2 15">Belongs to the MurCDEF family. MurE subfamily.</text>
</comment>
<keyword evidence="15" id="KW-0547">Nucleotide-binding</keyword>
<dbReference type="GO" id="GO:0009252">
    <property type="term" value="P:peptidoglycan biosynthetic process"/>
    <property type="evidence" value="ECO:0007669"/>
    <property type="project" value="UniProtKB-UniRule"/>
</dbReference>
<dbReference type="InterPro" id="IPR000713">
    <property type="entry name" value="Mur_ligase_N"/>
</dbReference>
<dbReference type="AlphaFoldDB" id="A0A267MGW2"/>
<comment type="cofactor">
    <cofactor evidence="15">
        <name>Mg(2+)</name>
        <dbReference type="ChEBI" id="CHEBI:18420"/>
    </cofactor>
</comment>
<dbReference type="Pfam" id="PF01225">
    <property type="entry name" value="Mur_ligase"/>
    <property type="match status" value="1"/>
</dbReference>
<comment type="function">
    <text evidence="9 15">Catalyzes the addition of meso-diaminopimelic acid to the nucleotide precursor UDP-N-acetylmuramoyl-L-alanyl-D-glutamate (UMAG) in the biosynthesis of bacterial cell-wall peptidoglycan.</text>
</comment>
<dbReference type="PANTHER" id="PTHR23135:SF4">
    <property type="entry name" value="UDP-N-ACETYLMURAMOYL-L-ALANYL-D-GLUTAMATE--2,6-DIAMINOPIMELATE LIGASE MURE HOMOLOG, CHLOROPLASTIC"/>
    <property type="match status" value="1"/>
</dbReference>
<dbReference type="InterPro" id="IPR005761">
    <property type="entry name" value="UDP-N-AcMur-Glu-dNH2Pim_ligase"/>
</dbReference>
<dbReference type="GO" id="GO:0071555">
    <property type="term" value="P:cell wall organization"/>
    <property type="evidence" value="ECO:0007669"/>
    <property type="project" value="UniProtKB-KW"/>
</dbReference>
<dbReference type="PANTHER" id="PTHR23135">
    <property type="entry name" value="MUR LIGASE FAMILY MEMBER"/>
    <property type="match status" value="1"/>
</dbReference>
<dbReference type="GO" id="GO:0000287">
    <property type="term" value="F:magnesium ion binding"/>
    <property type="evidence" value="ECO:0007669"/>
    <property type="project" value="UniProtKB-UniRule"/>
</dbReference>
<reference evidence="20 21" key="1">
    <citation type="submission" date="2017-06" db="EMBL/GenBank/DDBJ databases">
        <title>Draft genome sequence of anaerobic fermentative bacterium Anaeromicrobium sediminis DY2726D isolated from West Pacific Ocean sediments.</title>
        <authorList>
            <person name="Zeng X."/>
        </authorList>
    </citation>
    <scope>NUCLEOTIDE SEQUENCE [LARGE SCALE GENOMIC DNA]</scope>
    <source>
        <strain evidence="20 21">DY2726D</strain>
    </source>
</reference>
<evidence type="ECO:0000259" key="18">
    <source>
        <dbReference type="Pfam" id="PF02875"/>
    </source>
</evidence>
<evidence type="ECO:0000256" key="12">
    <source>
        <dbReference type="ARBA" id="ARBA00075482"/>
    </source>
</evidence>
<dbReference type="InterPro" id="IPR035911">
    <property type="entry name" value="MurE/MurF_N"/>
</dbReference>
<dbReference type="EMBL" id="NIBG01000011">
    <property type="protein sequence ID" value="PAB58824.1"/>
    <property type="molecule type" value="Genomic_DNA"/>
</dbReference>
<dbReference type="Pfam" id="PF08245">
    <property type="entry name" value="Mur_ligase_M"/>
    <property type="match status" value="1"/>
</dbReference>
<evidence type="ECO:0000256" key="7">
    <source>
        <dbReference type="ARBA" id="ARBA00023316"/>
    </source>
</evidence>
<dbReference type="NCBIfam" id="TIGR01085">
    <property type="entry name" value="murE"/>
    <property type="match status" value="1"/>
</dbReference>
<gene>
    <name evidence="15" type="primary">murE</name>
    <name evidence="20" type="ORF">CCE28_13085</name>
</gene>
<dbReference type="FunFam" id="3.90.190.20:FF:000006">
    <property type="entry name" value="UDP-N-acetylmuramoyl-L-alanyl-D-glutamate--2,6-diaminopimelate ligase"/>
    <property type="match status" value="1"/>
</dbReference>
<dbReference type="GO" id="GO:0008360">
    <property type="term" value="P:regulation of cell shape"/>
    <property type="evidence" value="ECO:0007669"/>
    <property type="project" value="UniProtKB-KW"/>
</dbReference>
<dbReference type="InterPro" id="IPR036565">
    <property type="entry name" value="Mur-like_cat_sf"/>
</dbReference>
<dbReference type="InterPro" id="IPR013221">
    <property type="entry name" value="Mur_ligase_cen"/>
</dbReference>
<dbReference type="GO" id="GO:0008765">
    <property type="term" value="F:UDP-N-acetylmuramoylalanyl-D-glutamate-2,6-diaminopimelate ligase activity"/>
    <property type="evidence" value="ECO:0007669"/>
    <property type="project" value="UniProtKB-UniRule"/>
</dbReference>
<keyword evidence="7 15" id="KW-0961">Cell wall biogenesis/degradation</keyword>
<feature type="binding site" evidence="15">
    <location>
        <position position="459"/>
    </location>
    <ligand>
        <name>meso-2,6-diaminopimelate</name>
        <dbReference type="ChEBI" id="CHEBI:57791"/>
    </ligand>
</feature>
<dbReference type="InterPro" id="IPR036615">
    <property type="entry name" value="Mur_ligase_C_dom_sf"/>
</dbReference>
<name>A0A267MGW2_9FIRM</name>
<evidence type="ECO:0000256" key="8">
    <source>
        <dbReference type="ARBA" id="ARBA00050251"/>
    </source>
</evidence>
<evidence type="ECO:0000256" key="2">
    <source>
        <dbReference type="ARBA" id="ARBA00005898"/>
    </source>
</evidence>
<evidence type="ECO:0000313" key="21">
    <source>
        <dbReference type="Proteomes" id="UP000216024"/>
    </source>
</evidence>
<dbReference type="NCBIfam" id="NF001124">
    <property type="entry name" value="PRK00139.1-2"/>
    <property type="match status" value="1"/>
</dbReference>
<sequence>MKLKDIINEIDVIDTSGDLNVEINNICYDSRNIKEGDLFVCVKGFKVDGHKYIDSVIKKGAKALVVEDEVNLEGVTLVKVSNSRKAMARIGANFYGNPTNQMEVIGITGTNGKTTITYLINSILDNKNVKSGIIGTICHKILNREYKANNTTPEAFELQKMFKEMKNADVDVAIMEVSSHSIELNRVDSINFSIGIFTNLTKDHLDYHEDMNNYYEAKKKLFFMTNKANIINVDDPYGKKLVEELESTHIETITYGIDNECDIKAENMSITPKGASFTLVTPKFSGEIKLNTPGKFSIYNGLAAASAAYILGYSFKDIKEGLENNKGVSGRFEKVENSKGYNVIVDYSHTPDSLENALMTAKEFSKGKIITVFGCGGDRDRTKRPMMGNIAGKLSDYVVITSDNPRSEEPNSILDHIEKGIIETNCEYKKIVDRKEGIREAIKMAKKDDVVLIAGKGHETYQILGDKTIDFDDRLVAKAIIEGEM</sequence>
<evidence type="ECO:0000259" key="19">
    <source>
        <dbReference type="Pfam" id="PF08245"/>
    </source>
</evidence>
<dbReference type="SUPFAM" id="SSF53244">
    <property type="entry name" value="MurD-like peptide ligases, peptide-binding domain"/>
    <property type="match status" value="1"/>
</dbReference>
<keyword evidence="15 20" id="KW-0436">Ligase</keyword>
<dbReference type="GO" id="GO:0051301">
    <property type="term" value="P:cell division"/>
    <property type="evidence" value="ECO:0007669"/>
    <property type="project" value="UniProtKB-KW"/>
</dbReference>
<comment type="caution">
    <text evidence="20">The sequence shown here is derived from an EMBL/GenBank/DDBJ whole genome shotgun (WGS) entry which is preliminary data.</text>
</comment>
<evidence type="ECO:0000313" key="20">
    <source>
        <dbReference type="EMBL" id="PAB58824.1"/>
    </source>
</evidence>
<comment type="PTM">
    <text evidence="15">Carboxylation is probably crucial for Mg(2+) binding and, consequently, for the gamma-phosphate positioning of ATP.</text>
</comment>
<dbReference type="NCBIfam" id="NF001126">
    <property type="entry name" value="PRK00139.1-4"/>
    <property type="match status" value="1"/>
</dbReference>
<feature type="binding site" evidence="15">
    <location>
        <begin position="109"/>
        <end position="115"/>
    </location>
    <ligand>
        <name>ATP</name>
        <dbReference type="ChEBI" id="CHEBI:30616"/>
    </ligand>
</feature>
<feature type="domain" description="Mur ligase N-terminal catalytic" evidence="17">
    <location>
        <begin position="22"/>
        <end position="86"/>
    </location>
</feature>
<feature type="domain" description="Mur ligase central" evidence="19">
    <location>
        <begin position="107"/>
        <end position="308"/>
    </location>
</feature>
<keyword evidence="6 15" id="KW-0131">Cell cycle</keyword>
<comment type="catalytic activity">
    <reaction evidence="8 15">
        <text>UDP-N-acetyl-alpha-D-muramoyl-L-alanyl-D-glutamate + meso-2,6-diaminopimelate + ATP = UDP-N-acetyl-alpha-D-muramoyl-L-alanyl-gamma-D-glutamyl-meso-2,6-diaminopimelate + ADP + phosphate + H(+)</text>
        <dbReference type="Rhea" id="RHEA:23676"/>
        <dbReference type="ChEBI" id="CHEBI:15378"/>
        <dbReference type="ChEBI" id="CHEBI:30616"/>
        <dbReference type="ChEBI" id="CHEBI:43474"/>
        <dbReference type="ChEBI" id="CHEBI:57791"/>
        <dbReference type="ChEBI" id="CHEBI:83900"/>
        <dbReference type="ChEBI" id="CHEBI:83905"/>
        <dbReference type="ChEBI" id="CHEBI:456216"/>
        <dbReference type="EC" id="6.3.2.13"/>
    </reaction>
</comment>
<evidence type="ECO:0000256" key="5">
    <source>
        <dbReference type="ARBA" id="ARBA00022984"/>
    </source>
</evidence>
<protein>
    <recommendedName>
        <fullName evidence="11 15">UDP-N-acetylmuramoyl-L-alanyl-D-glutamate--2,6-diaminopimelate ligase</fullName>
        <ecNumber evidence="10 15">6.3.2.13</ecNumber>
    </recommendedName>
    <alternativeName>
        <fullName evidence="12 15">Meso-A2pm-adding enzyme</fullName>
    </alternativeName>
    <alternativeName>
        <fullName evidence="13 15">Meso-diaminopimelate-adding enzyme</fullName>
    </alternativeName>
    <alternativeName>
        <fullName evidence="14 15">UDP-MurNAc-L-Ala-D-Glu:meso-diaminopimelate ligase</fullName>
    </alternativeName>
    <alternativeName>
        <fullName evidence="15">UDP-MurNAc-tripeptide synthetase</fullName>
    </alternativeName>
    <alternativeName>
        <fullName evidence="15">UDP-N-acetylmuramyl-tripeptide synthetase</fullName>
    </alternativeName>
</protein>
<feature type="binding site" evidence="15">
    <location>
        <position position="455"/>
    </location>
    <ligand>
        <name>meso-2,6-diaminopimelate</name>
        <dbReference type="ChEBI" id="CHEBI:57791"/>
    </ligand>
</feature>
<keyword evidence="3 15" id="KW-0132">Cell division</keyword>
<evidence type="ECO:0000256" key="6">
    <source>
        <dbReference type="ARBA" id="ARBA00023306"/>
    </source>
</evidence>
<feature type="binding site" evidence="15">
    <location>
        <position position="150"/>
    </location>
    <ligand>
        <name>UDP-N-acetyl-alpha-D-muramoyl-L-alanyl-D-glutamate</name>
        <dbReference type="ChEBI" id="CHEBI:83900"/>
    </ligand>
</feature>
<evidence type="ECO:0000256" key="1">
    <source>
        <dbReference type="ARBA" id="ARBA00004752"/>
    </source>
</evidence>
<dbReference type="RefSeq" id="WP_095134178.1">
    <property type="nucleotide sequence ID" value="NZ_NIBG01000011.1"/>
</dbReference>
<evidence type="ECO:0000259" key="17">
    <source>
        <dbReference type="Pfam" id="PF01225"/>
    </source>
</evidence>
<dbReference type="GO" id="GO:0005737">
    <property type="term" value="C:cytoplasm"/>
    <property type="evidence" value="ECO:0007669"/>
    <property type="project" value="UniProtKB-SubCell"/>
</dbReference>
<dbReference type="HAMAP" id="MF_00208">
    <property type="entry name" value="MurE"/>
    <property type="match status" value="1"/>
</dbReference>
<evidence type="ECO:0000256" key="9">
    <source>
        <dbReference type="ARBA" id="ARBA00056782"/>
    </source>
</evidence>
<evidence type="ECO:0000256" key="13">
    <source>
        <dbReference type="ARBA" id="ARBA00076158"/>
    </source>
</evidence>
<evidence type="ECO:0000256" key="11">
    <source>
        <dbReference type="ARBA" id="ARBA00072883"/>
    </source>
</evidence>
<feature type="binding site" evidence="15">
    <location>
        <begin position="151"/>
        <end position="152"/>
    </location>
    <ligand>
        <name>UDP-N-acetyl-alpha-D-muramoyl-L-alanyl-D-glutamate</name>
        <dbReference type="ChEBI" id="CHEBI:83900"/>
    </ligand>
</feature>
<feature type="binding site" evidence="15">
    <location>
        <position position="379"/>
    </location>
    <ligand>
        <name>meso-2,6-diaminopimelate</name>
        <dbReference type="ChEBI" id="CHEBI:57791"/>
    </ligand>
</feature>
<dbReference type="GO" id="GO:0005524">
    <property type="term" value="F:ATP binding"/>
    <property type="evidence" value="ECO:0007669"/>
    <property type="project" value="UniProtKB-UniRule"/>
</dbReference>
<evidence type="ECO:0000256" key="10">
    <source>
        <dbReference type="ARBA" id="ARBA00066633"/>
    </source>
</evidence>
<evidence type="ECO:0000256" key="16">
    <source>
        <dbReference type="RuleBase" id="RU004135"/>
    </source>
</evidence>
<evidence type="ECO:0000256" key="15">
    <source>
        <dbReference type="HAMAP-Rule" id="MF_00208"/>
    </source>
</evidence>
<feature type="binding site" evidence="15">
    <location>
        <position position="30"/>
    </location>
    <ligand>
        <name>UDP-N-acetyl-alpha-D-muramoyl-L-alanyl-D-glutamate</name>
        <dbReference type="ChEBI" id="CHEBI:83900"/>
    </ligand>
</feature>
<dbReference type="EC" id="6.3.2.13" evidence="10 15"/>
<comment type="subcellular location">
    <subcellularLocation>
        <location evidence="15 16">Cytoplasm</location>
    </subcellularLocation>
</comment>
<dbReference type="SUPFAM" id="SSF63418">
    <property type="entry name" value="MurE/MurF N-terminal domain"/>
    <property type="match status" value="1"/>
</dbReference>
<evidence type="ECO:0000256" key="14">
    <source>
        <dbReference type="ARBA" id="ARBA00081560"/>
    </source>
</evidence>
<keyword evidence="15" id="KW-0460">Magnesium</keyword>
<dbReference type="OrthoDB" id="9800958at2"/>
<feature type="binding site" evidence="15">
    <location>
        <begin position="403"/>
        <end position="406"/>
    </location>
    <ligand>
        <name>meso-2,6-diaminopimelate</name>
        <dbReference type="ChEBI" id="CHEBI:57791"/>
    </ligand>
</feature>
<feature type="binding site" evidence="15">
    <location>
        <position position="186"/>
    </location>
    <ligand>
        <name>UDP-N-acetyl-alpha-D-muramoyl-L-alanyl-D-glutamate</name>
        <dbReference type="ChEBI" id="CHEBI:83900"/>
    </ligand>
</feature>
<organism evidence="20 21">
    <name type="scientific">Anaeromicrobium sediminis</name>
    <dbReference type="NCBI Taxonomy" id="1478221"/>
    <lineage>
        <taxon>Bacteria</taxon>
        <taxon>Bacillati</taxon>
        <taxon>Bacillota</taxon>
        <taxon>Clostridia</taxon>
        <taxon>Peptostreptococcales</taxon>
        <taxon>Thermotaleaceae</taxon>
        <taxon>Anaeromicrobium</taxon>
    </lineage>
</organism>
<proteinExistence type="inferred from homology"/>
<feature type="domain" description="Mur ligase C-terminal" evidence="18">
    <location>
        <begin position="330"/>
        <end position="457"/>
    </location>
</feature>
<comment type="pathway">
    <text evidence="1 15 16">Cell wall biogenesis; peptidoglycan biosynthesis.</text>
</comment>
<dbReference type="Gene3D" id="3.90.190.20">
    <property type="entry name" value="Mur ligase, C-terminal domain"/>
    <property type="match status" value="1"/>
</dbReference>
<dbReference type="InterPro" id="IPR004101">
    <property type="entry name" value="Mur_ligase_C"/>
</dbReference>
<evidence type="ECO:0000256" key="4">
    <source>
        <dbReference type="ARBA" id="ARBA00022960"/>
    </source>
</evidence>
<feature type="short sequence motif" description="Meso-diaminopimelate recognition motif" evidence="15">
    <location>
        <begin position="403"/>
        <end position="406"/>
    </location>
</feature>
<evidence type="ECO:0000256" key="3">
    <source>
        <dbReference type="ARBA" id="ARBA00022618"/>
    </source>
</evidence>
<dbReference type="Proteomes" id="UP000216024">
    <property type="component" value="Unassembled WGS sequence"/>
</dbReference>
<dbReference type="UniPathway" id="UPA00219"/>
<dbReference type="Gene3D" id="3.40.1390.10">
    <property type="entry name" value="MurE/MurF, N-terminal domain"/>
    <property type="match status" value="1"/>
</dbReference>
<keyword evidence="15" id="KW-0963">Cytoplasm</keyword>
<feature type="binding site" evidence="15">
    <location>
        <position position="178"/>
    </location>
    <ligand>
        <name>UDP-N-acetyl-alpha-D-muramoyl-L-alanyl-D-glutamate</name>
        <dbReference type="ChEBI" id="CHEBI:83900"/>
    </ligand>
</feature>
<dbReference type="Pfam" id="PF02875">
    <property type="entry name" value="Mur_ligase_C"/>
    <property type="match status" value="1"/>
</dbReference>
<comment type="caution">
    <text evidence="15">Lacks conserved residue(s) required for the propagation of feature annotation.</text>
</comment>
<keyword evidence="15" id="KW-0067">ATP-binding</keyword>
<dbReference type="Gene3D" id="3.40.1190.10">
    <property type="entry name" value="Mur-like, catalytic domain"/>
    <property type="match status" value="1"/>
</dbReference>
<feature type="modified residue" description="N6-carboxylysine" evidence="15">
    <location>
        <position position="218"/>
    </location>
</feature>
<keyword evidence="4 15" id="KW-0133">Cell shape</keyword>